<dbReference type="Gene3D" id="2.60.40.10">
    <property type="entry name" value="Immunoglobulins"/>
    <property type="match status" value="4"/>
</dbReference>
<dbReference type="InterPro" id="IPR036116">
    <property type="entry name" value="FN3_sf"/>
</dbReference>
<dbReference type="PANTHER" id="PTHR45080:SF33">
    <property type="entry name" value="IG-LIKE DOMAIN-CONTAINING PROTEIN"/>
    <property type="match status" value="1"/>
</dbReference>
<dbReference type="SUPFAM" id="SSF48726">
    <property type="entry name" value="Immunoglobulin"/>
    <property type="match status" value="3"/>
</dbReference>
<dbReference type="OrthoDB" id="6507807at2759"/>
<dbReference type="PANTHER" id="PTHR45080">
    <property type="entry name" value="CONTACTIN 5"/>
    <property type="match status" value="1"/>
</dbReference>
<dbReference type="InterPro" id="IPR007110">
    <property type="entry name" value="Ig-like_dom"/>
</dbReference>
<name>A0A7R8HCL5_LEPSM</name>
<dbReference type="GO" id="GO:0005886">
    <property type="term" value="C:plasma membrane"/>
    <property type="evidence" value="ECO:0007669"/>
    <property type="project" value="TreeGrafter"/>
</dbReference>
<dbReference type="Pfam" id="PF13927">
    <property type="entry name" value="Ig_3"/>
    <property type="match status" value="1"/>
</dbReference>
<dbReference type="SMART" id="SM00408">
    <property type="entry name" value="IGc2"/>
    <property type="match status" value="2"/>
</dbReference>
<dbReference type="InterPro" id="IPR003598">
    <property type="entry name" value="Ig_sub2"/>
</dbReference>
<evidence type="ECO:0000256" key="1">
    <source>
        <dbReference type="ARBA" id="ARBA00023319"/>
    </source>
</evidence>
<sequence>MKKIHETVLFECHVDNLGKKIITWYKVMGGKKKLIYAGNINIFQDPRLSAGNNGLHLAISNLKEGDDGEYFCQVNTNREDEIRLHHYLKVRVPPVIKPDPENGNINIVKVNKTATLKCIATGSPKPYITWSKSDKPEVVISRGEQILIQDVTRLDADIYECKASNGVGDDAKAQIRLEVLFPPEVHVPVHKIYTGTPSSSLGHGHHRRDILTCIIYGEPEPRVFWIGPSNNVIPSSSHNFNATRNTDPRKKEPLYYLNVLYARDHKHFGKYKCIGENTLGTAEGTIELTGAPQKPIIISDSIANSKNTYTLRWTVKSPLRLKNQKVNYWLEKTSGSYEATYSSPIYYNQDNGNSTTLHINHQQLIKAMDITTTIPNRDPDLTAYEMAIAELFPDSNYVVQIEAENAFGKSEYSDKFHFYTTILNENTRPSVQAQSVFERQ</sequence>
<dbReference type="SMART" id="SM00409">
    <property type="entry name" value="IG"/>
    <property type="match status" value="2"/>
</dbReference>
<dbReference type="Pfam" id="PF07686">
    <property type="entry name" value="V-set"/>
    <property type="match status" value="1"/>
</dbReference>
<dbReference type="InterPro" id="IPR003599">
    <property type="entry name" value="Ig_sub"/>
</dbReference>
<dbReference type="InterPro" id="IPR003961">
    <property type="entry name" value="FN3_dom"/>
</dbReference>
<keyword evidence="3" id="KW-1185">Reference proteome</keyword>
<dbReference type="CDD" id="cd00063">
    <property type="entry name" value="FN3"/>
    <property type="match status" value="1"/>
</dbReference>
<gene>
    <name evidence="2" type="ORF">LSAA_14505</name>
</gene>
<protein>
    <submittedName>
        <fullName evidence="2">(salmon louse) hypothetical protein</fullName>
    </submittedName>
</protein>
<evidence type="ECO:0000313" key="2">
    <source>
        <dbReference type="EMBL" id="CAF3018279.1"/>
    </source>
</evidence>
<proteinExistence type="predicted"/>
<dbReference type="GO" id="GO:0043025">
    <property type="term" value="C:neuronal cell body"/>
    <property type="evidence" value="ECO:0007669"/>
    <property type="project" value="TreeGrafter"/>
</dbReference>
<organism evidence="2 3">
    <name type="scientific">Lepeophtheirus salmonis</name>
    <name type="common">Salmon louse</name>
    <name type="synonym">Caligus salmonis</name>
    <dbReference type="NCBI Taxonomy" id="72036"/>
    <lineage>
        <taxon>Eukaryota</taxon>
        <taxon>Metazoa</taxon>
        <taxon>Ecdysozoa</taxon>
        <taxon>Arthropoda</taxon>
        <taxon>Crustacea</taxon>
        <taxon>Multicrustacea</taxon>
        <taxon>Hexanauplia</taxon>
        <taxon>Copepoda</taxon>
        <taxon>Siphonostomatoida</taxon>
        <taxon>Caligidae</taxon>
        <taxon>Lepeophtheirus</taxon>
    </lineage>
</organism>
<dbReference type="PROSITE" id="PS50835">
    <property type="entry name" value="IG_LIKE"/>
    <property type="match status" value="3"/>
</dbReference>
<dbReference type="InterPro" id="IPR036179">
    <property type="entry name" value="Ig-like_dom_sf"/>
</dbReference>
<dbReference type="GO" id="GO:0007156">
    <property type="term" value="P:homophilic cell adhesion via plasma membrane adhesion molecules"/>
    <property type="evidence" value="ECO:0007669"/>
    <property type="project" value="TreeGrafter"/>
</dbReference>
<dbReference type="GO" id="GO:0030424">
    <property type="term" value="C:axon"/>
    <property type="evidence" value="ECO:0007669"/>
    <property type="project" value="TreeGrafter"/>
</dbReference>
<dbReference type="EMBL" id="HG994587">
    <property type="protein sequence ID" value="CAF3018279.1"/>
    <property type="molecule type" value="Genomic_DNA"/>
</dbReference>
<dbReference type="InterPro" id="IPR050958">
    <property type="entry name" value="Cell_Adh-Cytoskel_Orgn"/>
</dbReference>
<keyword evidence="1" id="KW-0393">Immunoglobulin domain</keyword>
<dbReference type="GO" id="GO:0050808">
    <property type="term" value="P:synapse organization"/>
    <property type="evidence" value="ECO:0007669"/>
    <property type="project" value="TreeGrafter"/>
</dbReference>
<dbReference type="PROSITE" id="PS50853">
    <property type="entry name" value="FN3"/>
    <property type="match status" value="1"/>
</dbReference>
<dbReference type="Proteomes" id="UP000675881">
    <property type="component" value="Chromosome 8"/>
</dbReference>
<reference evidence="2" key="1">
    <citation type="submission" date="2021-02" db="EMBL/GenBank/DDBJ databases">
        <authorList>
            <person name="Bekaert M."/>
        </authorList>
    </citation>
    <scope>NUCLEOTIDE SEQUENCE</scope>
    <source>
        <strain evidence="2">IoA-00</strain>
    </source>
</reference>
<accession>A0A7R8HCL5</accession>
<dbReference type="GO" id="GO:0008046">
    <property type="term" value="F:axon guidance receptor activity"/>
    <property type="evidence" value="ECO:0007669"/>
    <property type="project" value="TreeGrafter"/>
</dbReference>
<dbReference type="AlphaFoldDB" id="A0A7R8HCL5"/>
<dbReference type="SUPFAM" id="SSF49265">
    <property type="entry name" value="Fibronectin type III"/>
    <property type="match status" value="1"/>
</dbReference>
<dbReference type="InterPro" id="IPR013106">
    <property type="entry name" value="Ig_V-set"/>
</dbReference>
<dbReference type="InterPro" id="IPR013783">
    <property type="entry name" value="Ig-like_fold"/>
</dbReference>
<evidence type="ECO:0000313" key="3">
    <source>
        <dbReference type="Proteomes" id="UP000675881"/>
    </source>
</evidence>